<reference evidence="9 10" key="1">
    <citation type="journal article" date="2015" name="Genome Announc.">
        <title>Expanding the biotechnology potential of lactobacilli through comparative genomics of 213 strains and associated genera.</title>
        <authorList>
            <person name="Sun Z."/>
            <person name="Harris H.M."/>
            <person name="McCann A."/>
            <person name="Guo C."/>
            <person name="Argimon S."/>
            <person name="Zhang W."/>
            <person name="Yang X."/>
            <person name="Jeffery I.B."/>
            <person name="Cooney J.C."/>
            <person name="Kagawa T.F."/>
            <person name="Liu W."/>
            <person name="Song Y."/>
            <person name="Salvetti E."/>
            <person name="Wrobel A."/>
            <person name="Rasinkangas P."/>
            <person name="Parkhill J."/>
            <person name="Rea M.C."/>
            <person name="O'Sullivan O."/>
            <person name="Ritari J."/>
            <person name="Douillard F.P."/>
            <person name="Paul Ross R."/>
            <person name="Yang R."/>
            <person name="Briner A.E."/>
            <person name="Felis G.E."/>
            <person name="de Vos W.M."/>
            <person name="Barrangou R."/>
            <person name="Klaenhammer T.R."/>
            <person name="Caufield P.W."/>
            <person name="Cui Y."/>
            <person name="Zhang H."/>
            <person name="O'Toole P.W."/>
        </authorList>
    </citation>
    <scope>NUCLEOTIDE SEQUENCE [LARGE SCALE GENOMIC DNA]</scope>
    <source>
        <strain evidence="9 10">DSM 20003</strain>
    </source>
</reference>
<feature type="transmembrane region" description="Helical" evidence="7">
    <location>
        <begin position="90"/>
        <end position="109"/>
    </location>
</feature>
<dbReference type="GO" id="GO:0016413">
    <property type="term" value="F:O-acetyltransferase activity"/>
    <property type="evidence" value="ECO:0007669"/>
    <property type="project" value="TreeGrafter"/>
</dbReference>
<name>A0A0R1GYH3_9LACO</name>
<feature type="transmembrane region" description="Helical" evidence="7">
    <location>
        <begin position="49"/>
        <end position="69"/>
    </location>
</feature>
<proteinExistence type="inferred from homology"/>
<organism evidence="9 10">
    <name type="scientific">Loigolactobacillus bifermentans DSM 20003</name>
    <dbReference type="NCBI Taxonomy" id="1423726"/>
    <lineage>
        <taxon>Bacteria</taxon>
        <taxon>Bacillati</taxon>
        <taxon>Bacillota</taxon>
        <taxon>Bacilli</taxon>
        <taxon>Lactobacillales</taxon>
        <taxon>Lactobacillaceae</taxon>
        <taxon>Loigolactobacillus</taxon>
    </lineage>
</organism>
<dbReference type="AlphaFoldDB" id="A0A0R1GYH3"/>
<comment type="caution">
    <text evidence="9">The sequence shown here is derived from an EMBL/GenBank/DDBJ whole genome shotgun (WGS) entry which is preliminary data.</text>
</comment>
<gene>
    <name evidence="9" type="ORF">FC07_GL002480</name>
</gene>
<keyword evidence="5 7" id="KW-1133">Transmembrane helix</keyword>
<evidence type="ECO:0000256" key="5">
    <source>
        <dbReference type="ARBA" id="ARBA00022989"/>
    </source>
</evidence>
<dbReference type="PANTHER" id="PTHR40074:SF2">
    <property type="entry name" value="O-ACETYLTRANSFERASE WECH"/>
    <property type="match status" value="1"/>
</dbReference>
<evidence type="ECO:0000256" key="4">
    <source>
        <dbReference type="ARBA" id="ARBA00022692"/>
    </source>
</evidence>
<evidence type="ECO:0000259" key="8">
    <source>
        <dbReference type="Pfam" id="PF01757"/>
    </source>
</evidence>
<feature type="transmembrane region" description="Helical" evidence="7">
    <location>
        <begin position="204"/>
        <end position="221"/>
    </location>
</feature>
<feature type="transmembrane region" description="Helical" evidence="7">
    <location>
        <begin position="228"/>
        <end position="251"/>
    </location>
</feature>
<keyword evidence="6 7" id="KW-0472">Membrane</keyword>
<protein>
    <recommendedName>
        <fullName evidence="8">Acyltransferase 3 domain-containing protein</fullName>
    </recommendedName>
</protein>
<evidence type="ECO:0000313" key="9">
    <source>
        <dbReference type="EMBL" id="KRK39232.1"/>
    </source>
</evidence>
<evidence type="ECO:0000256" key="1">
    <source>
        <dbReference type="ARBA" id="ARBA00004651"/>
    </source>
</evidence>
<feature type="transmembrane region" description="Helical" evidence="7">
    <location>
        <begin position="12"/>
        <end position="29"/>
    </location>
</feature>
<dbReference type="RefSeq" id="WP_057904307.1">
    <property type="nucleotide sequence ID" value="NZ_AZDA01000045.1"/>
</dbReference>
<evidence type="ECO:0000256" key="2">
    <source>
        <dbReference type="ARBA" id="ARBA00007400"/>
    </source>
</evidence>
<dbReference type="Pfam" id="PF01757">
    <property type="entry name" value="Acyl_transf_3"/>
    <property type="match status" value="1"/>
</dbReference>
<feature type="transmembrane region" description="Helical" evidence="7">
    <location>
        <begin position="271"/>
        <end position="294"/>
    </location>
</feature>
<feature type="transmembrane region" description="Helical" evidence="7">
    <location>
        <begin position="330"/>
        <end position="352"/>
    </location>
</feature>
<keyword evidence="10" id="KW-1185">Reference proteome</keyword>
<feature type="transmembrane region" description="Helical" evidence="7">
    <location>
        <begin position="138"/>
        <end position="157"/>
    </location>
</feature>
<dbReference type="PANTHER" id="PTHR40074">
    <property type="entry name" value="O-ACETYLTRANSFERASE WECH"/>
    <property type="match status" value="1"/>
</dbReference>
<evidence type="ECO:0000256" key="6">
    <source>
        <dbReference type="ARBA" id="ARBA00023136"/>
    </source>
</evidence>
<keyword evidence="4 7" id="KW-0812">Transmembrane</keyword>
<evidence type="ECO:0000313" key="10">
    <source>
        <dbReference type="Proteomes" id="UP000051461"/>
    </source>
</evidence>
<evidence type="ECO:0000256" key="3">
    <source>
        <dbReference type="ARBA" id="ARBA00022475"/>
    </source>
</evidence>
<dbReference type="Proteomes" id="UP000051461">
    <property type="component" value="Unassembled WGS sequence"/>
</dbReference>
<comment type="similarity">
    <text evidence="2">Belongs to the acyltransferase 3 family.</text>
</comment>
<feature type="transmembrane region" description="Helical" evidence="7">
    <location>
        <begin position="169"/>
        <end position="189"/>
    </location>
</feature>
<keyword evidence="3" id="KW-1003">Cell membrane</keyword>
<dbReference type="PATRIC" id="fig|1423726.3.peg.2575"/>
<dbReference type="GO" id="GO:0009246">
    <property type="term" value="P:enterobacterial common antigen biosynthetic process"/>
    <property type="evidence" value="ECO:0007669"/>
    <property type="project" value="TreeGrafter"/>
</dbReference>
<feature type="transmembrane region" description="Helical" evidence="7">
    <location>
        <begin position="306"/>
        <end position="324"/>
    </location>
</feature>
<comment type="subcellular location">
    <subcellularLocation>
        <location evidence="1">Cell membrane</location>
        <topology evidence="1">Multi-pass membrane protein</topology>
    </subcellularLocation>
</comment>
<dbReference type="InterPro" id="IPR002656">
    <property type="entry name" value="Acyl_transf_3_dom"/>
</dbReference>
<evidence type="ECO:0000256" key="7">
    <source>
        <dbReference type="SAM" id="Phobius"/>
    </source>
</evidence>
<dbReference type="GO" id="GO:0005886">
    <property type="term" value="C:plasma membrane"/>
    <property type="evidence" value="ECO:0007669"/>
    <property type="project" value="UniProtKB-SubCell"/>
</dbReference>
<feature type="domain" description="Acyltransferase 3" evidence="8">
    <location>
        <begin position="11"/>
        <end position="353"/>
    </location>
</feature>
<sequence length="366" mass="42361">MKDKLIGRQSGLDLLRFFAIGCVVVSHALPEKVKFLKLSISEQWFNAAMIAIGHFGVPIFFIISGYFLLDRNYDSSTAIKTFYLRRFIPMLLTFETWVLGYSVFLKFWLHRRLDPLQIFLDMTFISQQGRVGIGNYFWNYWFIPAILGLYLAVPFVARAVKQFPRKVLWGIYLLVVSQTMLIPTVNLFFNAQGKTGFSVSQLDLSYFGALSATYFFAGYLLKTAQHKLPVWLVLPGTLVLSGIIVATQYFFQFTDYTHFNGGQLNMPYEYILLLPCGLGLVYLATKISLHFYWLRFIVYRLAQLSMGVFLVHRFFSLILIRIHFLQHETATIQTVETWCVLMVLSYLVVYVISKLPGINRWLLLGR</sequence>
<accession>A0A0R1GYH3</accession>
<dbReference type="OrthoDB" id="2061778at2"/>
<dbReference type="STRING" id="1423726.FC07_GL002480"/>
<dbReference type="EMBL" id="AZDA01000045">
    <property type="protein sequence ID" value="KRK39232.1"/>
    <property type="molecule type" value="Genomic_DNA"/>
</dbReference>